<accession>A0ABD4SBV9</accession>
<evidence type="ECO:0000313" key="3">
    <source>
        <dbReference type="Proteomes" id="UP001320314"/>
    </source>
</evidence>
<dbReference type="RefSeq" id="WP_231523660.1">
    <property type="nucleotide sequence ID" value="NZ_JAJNUD010000017.1"/>
</dbReference>
<dbReference type="InterPro" id="IPR003776">
    <property type="entry name" value="YcaO-like_dom"/>
</dbReference>
<protein>
    <submittedName>
        <fullName evidence="2">YcaO-like family protein</fullName>
    </submittedName>
</protein>
<reference evidence="2 3" key="1">
    <citation type="submission" date="2021-12" db="EMBL/GenBank/DDBJ databases">
        <title>Antimicrobial susceptibility of Lactobacillus delbrueckii subsp. lactis obtained from milk products and other habitats.</title>
        <authorList>
            <person name="Shani N."/>
        </authorList>
    </citation>
    <scope>NUCLEOTIDE SEQUENCE [LARGE SCALE GENOMIC DNA]</scope>
    <source>
        <strain evidence="2 3">CIRM BIA 266</strain>
    </source>
</reference>
<dbReference type="EMBL" id="JAJNUD010000017">
    <property type="protein sequence ID" value="MCD5518351.1"/>
    <property type="molecule type" value="Genomic_DNA"/>
</dbReference>
<evidence type="ECO:0000313" key="2">
    <source>
        <dbReference type="EMBL" id="MCD5518351.1"/>
    </source>
</evidence>
<dbReference type="Pfam" id="PF02624">
    <property type="entry name" value="YcaO"/>
    <property type="match status" value="1"/>
</dbReference>
<gene>
    <name evidence="2" type="ORF">LOB39_07240</name>
</gene>
<dbReference type="Proteomes" id="UP001320314">
    <property type="component" value="Unassembled WGS sequence"/>
</dbReference>
<proteinExistence type="predicted"/>
<name>A0ABD4SBV9_9LACO</name>
<evidence type="ECO:0000259" key="1">
    <source>
        <dbReference type="Pfam" id="PF02624"/>
    </source>
</evidence>
<feature type="domain" description="YcaO" evidence="1">
    <location>
        <begin position="89"/>
        <end position="227"/>
    </location>
</feature>
<sequence>MDQTLSFRPAATDIDSTRAKKSVRNEFWEESGMLNPMIKRNKLVQTQEHRLLAVGENVTDTLWYERQAFTGFTMMHPVINYLGFFSKDVNVQVPADLVYFKNLVNTKNIEEIHWSNSNGYAYDTDIFKAVAKGISEVYENDQKMKWWFGNKSIIRILDVQLHRDIMLSPTVEGVDSFLINDPKKDGSYVCMTIIRTKRFPKVSVGFAANYILRRALDHSVLEAIQYHRGTNWYVLQGINEDRYLKKNGDILRKIANSCIGGKRMTEFSPEADTTLLTSRYEFFTKIIRKIGNGTVVKVVCLELQPLVSNVYVPFISSDFATAENIDLRNRYQGTPFE</sequence>
<comment type="caution">
    <text evidence="2">The sequence shown here is derived from an EMBL/GenBank/DDBJ whole genome shotgun (WGS) entry which is preliminary data.</text>
</comment>
<dbReference type="AlphaFoldDB" id="A0ABD4SBV9"/>
<organism evidence="2 3">
    <name type="scientific">Lactobacillus delbrueckii subsp. allosunkii</name>
    <dbReference type="NCBI Taxonomy" id="1050107"/>
    <lineage>
        <taxon>Bacteria</taxon>
        <taxon>Bacillati</taxon>
        <taxon>Bacillota</taxon>
        <taxon>Bacilli</taxon>
        <taxon>Lactobacillales</taxon>
        <taxon>Lactobacillaceae</taxon>
        <taxon>Lactobacillus</taxon>
    </lineage>
</organism>